<organism evidence="13 14">
    <name type="scientific">Cloeon dipterum</name>
    <dbReference type="NCBI Taxonomy" id="197152"/>
    <lineage>
        <taxon>Eukaryota</taxon>
        <taxon>Metazoa</taxon>
        <taxon>Ecdysozoa</taxon>
        <taxon>Arthropoda</taxon>
        <taxon>Hexapoda</taxon>
        <taxon>Insecta</taxon>
        <taxon>Pterygota</taxon>
        <taxon>Palaeoptera</taxon>
        <taxon>Ephemeroptera</taxon>
        <taxon>Pisciforma</taxon>
        <taxon>Baetidae</taxon>
        <taxon>Cloeon</taxon>
    </lineage>
</organism>
<dbReference type="Proteomes" id="UP000494165">
    <property type="component" value="Unassembled WGS sequence"/>
</dbReference>
<evidence type="ECO:0000313" key="13">
    <source>
        <dbReference type="EMBL" id="CAB3383089.1"/>
    </source>
</evidence>
<dbReference type="GO" id="GO:0032502">
    <property type="term" value="P:developmental process"/>
    <property type="evidence" value="ECO:0007669"/>
    <property type="project" value="UniProtKB-ARBA"/>
</dbReference>
<evidence type="ECO:0008006" key="15">
    <source>
        <dbReference type="Google" id="ProtNLM"/>
    </source>
</evidence>
<dbReference type="GO" id="GO:0007219">
    <property type="term" value="P:Notch signaling pathway"/>
    <property type="evidence" value="ECO:0007669"/>
    <property type="project" value="UniProtKB-KW"/>
</dbReference>
<dbReference type="Pfam" id="PF07527">
    <property type="entry name" value="Hairy_orange"/>
    <property type="match status" value="1"/>
</dbReference>
<proteinExistence type="inferred from homology"/>
<evidence type="ECO:0000256" key="1">
    <source>
        <dbReference type="ARBA" id="ARBA00004123"/>
    </source>
</evidence>
<evidence type="ECO:0000256" key="7">
    <source>
        <dbReference type="ARBA" id="ARBA00023163"/>
    </source>
</evidence>
<feature type="compositionally biased region" description="Pro residues" evidence="10">
    <location>
        <begin position="224"/>
        <end position="249"/>
    </location>
</feature>
<dbReference type="InterPro" id="IPR036638">
    <property type="entry name" value="HLH_DNA-bd_sf"/>
</dbReference>
<comment type="caution">
    <text evidence="13">The sequence shown here is derived from an EMBL/GenBank/DDBJ whole genome shotgun (WGS) entry which is preliminary data.</text>
</comment>
<dbReference type="PANTHER" id="PTHR10985">
    <property type="entry name" value="BASIC HELIX-LOOP-HELIX TRANSCRIPTION FACTOR, HES-RELATED"/>
    <property type="match status" value="1"/>
</dbReference>
<dbReference type="InterPro" id="IPR011598">
    <property type="entry name" value="bHLH_dom"/>
</dbReference>
<dbReference type="SUPFAM" id="SSF158457">
    <property type="entry name" value="Orange domain-like"/>
    <property type="match status" value="1"/>
</dbReference>
<feature type="compositionally biased region" description="Pro residues" evidence="10">
    <location>
        <begin position="19"/>
        <end position="28"/>
    </location>
</feature>
<feature type="domain" description="Orange" evidence="12">
    <location>
        <begin position="163"/>
        <end position="195"/>
    </location>
</feature>
<dbReference type="Gene3D" id="4.10.280.10">
    <property type="entry name" value="Helix-loop-helix DNA-binding domain"/>
    <property type="match status" value="1"/>
</dbReference>
<keyword evidence="7" id="KW-0804">Transcription</keyword>
<evidence type="ECO:0000256" key="9">
    <source>
        <dbReference type="ARBA" id="ARBA00038262"/>
    </source>
</evidence>
<evidence type="ECO:0000256" key="2">
    <source>
        <dbReference type="ARBA" id="ARBA00022473"/>
    </source>
</evidence>
<reference evidence="13 14" key="1">
    <citation type="submission" date="2020-04" db="EMBL/GenBank/DDBJ databases">
        <authorList>
            <person name="Alioto T."/>
            <person name="Alioto T."/>
            <person name="Gomez Garrido J."/>
        </authorList>
    </citation>
    <scope>NUCLEOTIDE SEQUENCE [LARGE SCALE GENOMIC DNA]</scope>
</reference>
<evidence type="ECO:0000259" key="12">
    <source>
        <dbReference type="PROSITE" id="PS51054"/>
    </source>
</evidence>
<evidence type="ECO:0000256" key="10">
    <source>
        <dbReference type="SAM" id="MobiDB-lite"/>
    </source>
</evidence>
<dbReference type="InterPro" id="IPR050370">
    <property type="entry name" value="HES_HEY"/>
</dbReference>
<dbReference type="CDD" id="cd11407">
    <property type="entry name" value="bHLH-O_HERP"/>
    <property type="match status" value="1"/>
</dbReference>
<dbReference type="PROSITE" id="PS50888">
    <property type="entry name" value="BHLH"/>
    <property type="match status" value="1"/>
</dbReference>
<dbReference type="FunFam" id="4.10.280.10:FF:000012">
    <property type="entry name" value="hairy/enhancer-of-split related with YRPW motif protein 1"/>
    <property type="match status" value="1"/>
</dbReference>
<keyword evidence="8" id="KW-0539">Nucleus</keyword>
<dbReference type="GO" id="GO:0046983">
    <property type="term" value="F:protein dimerization activity"/>
    <property type="evidence" value="ECO:0007669"/>
    <property type="project" value="InterPro"/>
</dbReference>
<comment type="subcellular location">
    <subcellularLocation>
        <location evidence="1">Nucleus</location>
    </subcellularLocation>
</comment>
<feature type="region of interest" description="Disordered" evidence="10">
    <location>
        <begin position="15"/>
        <end position="95"/>
    </location>
</feature>
<feature type="region of interest" description="Disordered" evidence="10">
    <location>
        <begin position="224"/>
        <end position="287"/>
    </location>
</feature>
<dbReference type="SMART" id="SM00511">
    <property type="entry name" value="ORANGE"/>
    <property type="match status" value="1"/>
</dbReference>
<feature type="domain" description="BHLH" evidence="11">
    <location>
        <begin position="86"/>
        <end position="141"/>
    </location>
</feature>
<dbReference type="GO" id="GO:0006355">
    <property type="term" value="P:regulation of DNA-templated transcription"/>
    <property type="evidence" value="ECO:0007669"/>
    <property type="project" value="InterPro"/>
</dbReference>
<accession>A0A8S1DPS4</accession>
<dbReference type="OrthoDB" id="6371181at2759"/>
<evidence type="ECO:0000256" key="8">
    <source>
        <dbReference type="ARBA" id="ARBA00023242"/>
    </source>
</evidence>
<dbReference type="GO" id="GO:0003677">
    <property type="term" value="F:DNA binding"/>
    <property type="evidence" value="ECO:0007669"/>
    <property type="project" value="UniProtKB-KW"/>
</dbReference>
<evidence type="ECO:0000313" key="14">
    <source>
        <dbReference type="Proteomes" id="UP000494165"/>
    </source>
</evidence>
<name>A0A8S1DPS4_9INSE</name>
<keyword evidence="4" id="KW-0914">Notch signaling pathway</keyword>
<dbReference type="Pfam" id="PF00010">
    <property type="entry name" value="HLH"/>
    <property type="match status" value="1"/>
</dbReference>
<keyword evidence="5" id="KW-0805">Transcription regulation</keyword>
<evidence type="ECO:0000256" key="3">
    <source>
        <dbReference type="ARBA" id="ARBA00022491"/>
    </source>
</evidence>
<dbReference type="PROSITE" id="PS51054">
    <property type="entry name" value="ORANGE"/>
    <property type="match status" value="1"/>
</dbReference>
<sequence>MRRMVISYEQAPLYHYAQQPPPPPPPPAAYLQPWQPQPPPPQTHSQSARSVDDSDGDDLFSENDSKEQCVSPTEGSSGSSSCETMTRKRRRGVIEKRRRDRINNCLSELRRLVPSAFEKQGSAKLEKAEILQLTVEHLKNKGGSGNVGSGVEERVAMDYVGLGFRECAAEVARYLVSVEGIPLEDPMRMRLISHLHSFAKNREMQVKQAATAWPGAPSAFAPPEPLYAPPAGPPPEYFYQPPPAGPQPLPVGSTAPGGPYHHAHSSQGPPPPSAKPYRPWGAELGAY</sequence>
<gene>
    <name evidence="13" type="ORF">CLODIP_2_CD06334</name>
</gene>
<keyword evidence="3" id="KW-0678">Repressor</keyword>
<keyword evidence="2" id="KW-0217">Developmental protein</keyword>
<keyword evidence="14" id="KW-1185">Reference proteome</keyword>
<keyword evidence="6" id="KW-0238">DNA-binding</keyword>
<evidence type="ECO:0000256" key="6">
    <source>
        <dbReference type="ARBA" id="ARBA00023125"/>
    </source>
</evidence>
<dbReference type="GO" id="GO:0005634">
    <property type="term" value="C:nucleus"/>
    <property type="evidence" value="ECO:0007669"/>
    <property type="project" value="UniProtKB-SubCell"/>
</dbReference>
<comment type="similarity">
    <text evidence="9">Belongs to the HEY family.</text>
</comment>
<dbReference type="AlphaFoldDB" id="A0A8S1DPS4"/>
<dbReference type="SMART" id="SM00353">
    <property type="entry name" value="HLH"/>
    <property type="match status" value="1"/>
</dbReference>
<dbReference type="InterPro" id="IPR003650">
    <property type="entry name" value="Orange_dom"/>
</dbReference>
<evidence type="ECO:0000256" key="4">
    <source>
        <dbReference type="ARBA" id="ARBA00022976"/>
    </source>
</evidence>
<dbReference type="Gene3D" id="6.10.250.980">
    <property type="match status" value="1"/>
</dbReference>
<protein>
    <recommendedName>
        <fullName evidence="15">BHLH domain-containing protein</fullName>
    </recommendedName>
</protein>
<evidence type="ECO:0000256" key="5">
    <source>
        <dbReference type="ARBA" id="ARBA00023015"/>
    </source>
</evidence>
<evidence type="ECO:0000259" key="11">
    <source>
        <dbReference type="PROSITE" id="PS50888"/>
    </source>
</evidence>
<dbReference type="SUPFAM" id="SSF47459">
    <property type="entry name" value="HLH, helix-loop-helix DNA-binding domain"/>
    <property type="match status" value="1"/>
</dbReference>
<dbReference type="EMBL" id="CADEPI010000294">
    <property type="protein sequence ID" value="CAB3383089.1"/>
    <property type="molecule type" value="Genomic_DNA"/>
</dbReference>